<keyword evidence="6" id="KW-0378">Hydrolase</keyword>
<evidence type="ECO:0000256" key="2">
    <source>
        <dbReference type="ARBA" id="ARBA00004123"/>
    </source>
</evidence>
<dbReference type="Pfam" id="PF26138">
    <property type="entry name" value="DUF8040"/>
    <property type="match status" value="1"/>
</dbReference>
<evidence type="ECO:0000256" key="4">
    <source>
        <dbReference type="ARBA" id="ARBA00022722"/>
    </source>
</evidence>
<dbReference type="GO" id="GO:0046872">
    <property type="term" value="F:metal ion binding"/>
    <property type="evidence" value="ECO:0007669"/>
    <property type="project" value="UniProtKB-KW"/>
</dbReference>
<dbReference type="EMBL" id="WHWC01000001">
    <property type="protein sequence ID" value="KAG8392001.1"/>
    <property type="molecule type" value="Genomic_DNA"/>
</dbReference>
<comment type="caution">
    <text evidence="12">The sequence shown here is derived from an EMBL/GenBank/DDBJ whole genome shotgun (WGS) entry which is preliminary data.</text>
</comment>
<keyword evidence="9" id="KW-0812">Transmembrane</keyword>
<dbReference type="GO" id="GO:0016787">
    <property type="term" value="F:hydrolase activity"/>
    <property type="evidence" value="ECO:0007669"/>
    <property type="project" value="UniProtKB-KW"/>
</dbReference>
<feature type="transmembrane region" description="Helical" evidence="9">
    <location>
        <begin position="20"/>
        <end position="42"/>
    </location>
</feature>
<evidence type="ECO:0000256" key="6">
    <source>
        <dbReference type="ARBA" id="ARBA00022801"/>
    </source>
</evidence>
<comment type="cofactor">
    <cofactor evidence="1">
        <name>a divalent metal cation</name>
        <dbReference type="ChEBI" id="CHEBI:60240"/>
    </cofactor>
</comment>
<feature type="domain" description="DDE Tnp4" evidence="10">
    <location>
        <begin position="180"/>
        <end position="245"/>
    </location>
</feature>
<organism evidence="12 13">
    <name type="scientific">Buddleja alternifolia</name>
    <dbReference type="NCBI Taxonomy" id="168488"/>
    <lineage>
        <taxon>Eukaryota</taxon>
        <taxon>Viridiplantae</taxon>
        <taxon>Streptophyta</taxon>
        <taxon>Embryophyta</taxon>
        <taxon>Tracheophyta</taxon>
        <taxon>Spermatophyta</taxon>
        <taxon>Magnoliopsida</taxon>
        <taxon>eudicotyledons</taxon>
        <taxon>Gunneridae</taxon>
        <taxon>Pentapetalae</taxon>
        <taxon>asterids</taxon>
        <taxon>lamiids</taxon>
        <taxon>Lamiales</taxon>
        <taxon>Scrophulariaceae</taxon>
        <taxon>Buddlejeae</taxon>
        <taxon>Buddleja</taxon>
    </lineage>
</organism>
<dbReference type="InterPro" id="IPR045249">
    <property type="entry name" value="HARBI1-like"/>
</dbReference>
<proteinExistence type="inferred from homology"/>
<evidence type="ECO:0000313" key="12">
    <source>
        <dbReference type="EMBL" id="KAG8392001.1"/>
    </source>
</evidence>
<dbReference type="AlphaFoldDB" id="A0AAV6Y9V3"/>
<protein>
    <recommendedName>
        <fullName evidence="14">DDE Tnp4 domain-containing protein</fullName>
    </recommendedName>
</protein>
<dbReference type="InterPro" id="IPR058353">
    <property type="entry name" value="DUF8040"/>
</dbReference>
<dbReference type="GO" id="GO:0004518">
    <property type="term" value="F:nuclease activity"/>
    <property type="evidence" value="ECO:0007669"/>
    <property type="project" value="UniProtKB-KW"/>
</dbReference>
<dbReference type="PANTHER" id="PTHR22930">
    <property type="match status" value="1"/>
</dbReference>
<evidence type="ECO:0000259" key="10">
    <source>
        <dbReference type="Pfam" id="PF13359"/>
    </source>
</evidence>
<evidence type="ECO:0000313" key="13">
    <source>
        <dbReference type="Proteomes" id="UP000826271"/>
    </source>
</evidence>
<feature type="region of interest" description="Disordered" evidence="8">
    <location>
        <begin position="306"/>
        <end position="331"/>
    </location>
</feature>
<keyword evidence="9" id="KW-1133">Transmembrane helix</keyword>
<keyword evidence="13" id="KW-1185">Reference proteome</keyword>
<evidence type="ECO:0000256" key="7">
    <source>
        <dbReference type="ARBA" id="ARBA00023242"/>
    </source>
</evidence>
<evidence type="ECO:0000259" key="11">
    <source>
        <dbReference type="Pfam" id="PF26138"/>
    </source>
</evidence>
<comment type="subcellular location">
    <subcellularLocation>
        <location evidence="2">Nucleus</location>
    </subcellularLocation>
</comment>
<evidence type="ECO:0000256" key="8">
    <source>
        <dbReference type="SAM" id="MobiDB-lite"/>
    </source>
</evidence>
<dbReference type="InterPro" id="IPR027806">
    <property type="entry name" value="HARBI1_dom"/>
</dbReference>
<keyword evidence="7" id="KW-0539">Nucleus</keyword>
<feature type="domain" description="DUF8040" evidence="11">
    <location>
        <begin position="61"/>
        <end position="148"/>
    </location>
</feature>
<evidence type="ECO:0000256" key="5">
    <source>
        <dbReference type="ARBA" id="ARBA00022723"/>
    </source>
</evidence>
<evidence type="ECO:0000256" key="9">
    <source>
        <dbReference type="SAM" id="Phobius"/>
    </source>
</evidence>
<keyword evidence="4" id="KW-0540">Nuclease</keyword>
<keyword evidence="5" id="KW-0479">Metal-binding</keyword>
<accession>A0AAV6Y9V3</accession>
<evidence type="ECO:0000256" key="3">
    <source>
        <dbReference type="ARBA" id="ARBA00006958"/>
    </source>
</evidence>
<evidence type="ECO:0008006" key="14">
    <source>
        <dbReference type="Google" id="ProtNLM"/>
    </source>
</evidence>
<keyword evidence="9" id="KW-0472">Membrane</keyword>
<name>A0AAV6Y9V3_9LAMI</name>
<dbReference type="Proteomes" id="UP000826271">
    <property type="component" value="Unassembled WGS sequence"/>
</dbReference>
<reference evidence="12" key="1">
    <citation type="submission" date="2019-10" db="EMBL/GenBank/DDBJ databases">
        <authorList>
            <person name="Zhang R."/>
            <person name="Pan Y."/>
            <person name="Wang J."/>
            <person name="Ma R."/>
            <person name="Yu S."/>
        </authorList>
    </citation>
    <scope>NUCLEOTIDE SEQUENCE</scope>
    <source>
        <strain evidence="12">LA-IB0</strain>
        <tissue evidence="12">Leaf</tissue>
    </source>
</reference>
<sequence length="371" mass="43336">MARLTLARRKKVLYLTLEWYMEQLNILTWTFYLICVIVMHHAEKYCLKSKYRLRDYKRSLYLDGLIYESDKTCYEELRMDRFTFRRLCCMLQATGRLKETRNMTIDEQVAMFLHILAHHLKNRTIKIHFLRSGETVSRYFNRVLKVVLQLQGELLKAPEPVSEHSTNPRWKWFKNCLGALDGTYIEVIVREEDKPRYRNRKGDIATNVLGVCSQDMQFIYVLPGWEGSAADGRILRDALNCGFLKKPFIHYDQLAIIWGKDRATGNNSEAPGDIIEDLDNEQEEENDDNTDTMACLDDIDSRFTQPSTVKRLDGESSKQGPRKRRKSVDGLMSGLKDIVEMMGNHLKESREQMSNMINVIAAPEQQNMDNR</sequence>
<dbReference type="PANTHER" id="PTHR22930:SF293">
    <property type="entry name" value="PROTEIN ALP1-LIKE"/>
    <property type="match status" value="1"/>
</dbReference>
<dbReference type="Pfam" id="PF13359">
    <property type="entry name" value="DDE_Tnp_4"/>
    <property type="match status" value="1"/>
</dbReference>
<evidence type="ECO:0000256" key="1">
    <source>
        <dbReference type="ARBA" id="ARBA00001968"/>
    </source>
</evidence>
<gene>
    <name evidence="12" type="ORF">BUALT_Bualt01G0246200</name>
</gene>
<dbReference type="GO" id="GO:0005634">
    <property type="term" value="C:nucleus"/>
    <property type="evidence" value="ECO:0007669"/>
    <property type="project" value="UniProtKB-SubCell"/>
</dbReference>
<comment type="similarity">
    <text evidence="3">Belongs to the HARBI1 family.</text>
</comment>